<keyword evidence="3" id="KW-1185">Reference proteome</keyword>
<evidence type="ECO:0000256" key="1">
    <source>
        <dbReference type="SAM" id="MobiDB-lite"/>
    </source>
</evidence>
<feature type="region of interest" description="Disordered" evidence="1">
    <location>
        <begin position="285"/>
        <end position="305"/>
    </location>
</feature>
<feature type="compositionally biased region" description="Polar residues" evidence="1">
    <location>
        <begin position="421"/>
        <end position="432"/>
    </location>
</feature>
<dbReference type="InParanoid" id="A0A078B8Q9"/>
<evidence type="ECO:0000313" key="3">
    <source>
        <dbReference type="Proteomes" id="UP000039865"/>
    </source>
</evidence>
<reference evidence="2 3" key="1">
    <citation type="submission" date="2014-06" db="EMBL/GenBank/DDBJ databases">
        <authorList>
            <person name="Swart Estienne"/>
        </authorList>
    </citation>
    <scope>NUCLEOTIDE SEQUENCE [LARGE SCALE GENOMIC DNA]</scope>
    <source>
        <strain evidence="2 3">130c</strain>
    </source>
</reference>
<dbReference type="EMBL" id="CCKQ01017983">
    <property type="protein sequence ID" value="CDW89918.1"/>
    <property type="molecule type" value="Genomic_DNA"/>
</dbReference>
<dbReference type="Proteomes" id="UP000039865">
    <property type="component" value="Unassembled WGS sequence"/>
</dbReference>
<evidence type="ECO:0000313" key="2">
    <source>
        <dbReference type="EMBL" id="CDW89918.1"/>
    </source>
</evidence>
<feature type="region of interest" description="Disordered" evidence="1">
    <location>
        <begin position="408"/>
        <end position="432"/>
    </location>
</feature>
<proteinExistence type="predicted"/>
<organism evidence="2 3">
    <name type="scientific">Stylonychia lemnae</name>
    <name type="common">Ciliate</name>
    <dbReference type="NCBI Taxonomy" id="5949"/>
    <lineage>
        <taxon>Eukaryota</taxon>
        <taxon>Sar</taxon>
        <taxon>Alveolata</taxon>
        <taxon>Ciliophora</taxon>
        <taxon>Intramacronucleata</taxon>
        <taxon>Spirotrichea</taxon>
        <taxon>Stichotrichia</taxon>
        <taxon>Sporadotrichida</taxon>
        <taxon>Oxytrichidae</taxon>
        <taxon>Stylonychinae</taxon>
        <taxon>Stylonychia</taxon>
    </lineage>
</organism>
<name>A0A078B8Q9_STYLE</name>
<sequence length="432" mass="51023">MENSVQKREVLRNYLAGSVINGNNSPRLNDQKQAVPISYRQNLDYNLPSDLFKERQKQLKLQSFMFASKINMKQNQTPVNRRPQIDTSVQDSNFDSTIKSKLNSSVQRSPNERGIGRMSPLAAIKQQFYLDIQDLKNQCKNNYYVKDKDEKLRIFEKMQDPNQSNPNLDINQHYEQRYYPLDLERDFNSKNKISVIDQERRQEIQKLKELESKFDGEDRDFQKSLERQFNKQAQRLNDESEYKYLRDANSGFYRQRKFSDDKHRDMISKYIKDDKVQATTAKIANQFRSGGPTSPKDSQLSSTHQSLFQKIPARVVSTTDHPSRLNTYQSEFESSTKQHKPVVFNFAKFPVENSTYIRSDFQAKREIRDKILQYKNSAAQKMDTLNMSMPLIWKQQEETKKMIERIKEQTQSRKNHRQLSLPKSVQVSPRRV</sequence>
<accession>A0A078B8Q9</accession>
<protein>
    <submittedName>
        <fullName evidence="2">Uncharacterized protein</fullName>
    </submittedName>
</protein>
<gene>
    <name evidence="2" type="primary">Contig15197.g16188</name>
    <name evidence="2" type="ORF">STYLEM_19058</name>
</gene>
<dbReference type="AlphaFoldDB" id="A0A078B8Q9"/>